<dbReference type="PROSITE" id="PS01287">
    <property type="entry name" value="RTC"/>
    <property type="match status" value="1"/>
</dbReference>
<dbReference type="SUPFAM" id="SSF55205">
    <property type="entry name" value="EPT/RTPC-like"/>
    <property type="match status" value="1"/>
</dbReference>
<feature type="domain" description="RNA 3'-terminal phosphate cyclase" evidence="1">
    <location>
        <begin position="16"/>
        <end position="430"/>
    </location>
</feature>
<dbReference type="PANTHER" id="PTHR11096">
    <property type="entry name" value="RNA 3' TERMINAL PHOSPHATE CYCLASE"/>
    <property type="match status" value="1"/>
</dbReference>
<dbReference type="InterPro" id="IPR036553">
    <property type="entry name" value="RPTC_insert"/>
</dbReference>
<dbReference type="PANTHER" id="PTHR11096:SF0">
    <property type="entry name" value="RNA 3'-TERMINAL PHOSPHATE CYCLASE"/>
    <property type="match status" value="1"/>
</dbReference>
<dbReference type="Pfam" id="PF05189">
    <property type="entry name" value="RTC_insert"/>
    <property type="match status" value="1"/>
</dbReference>
<dbReference type="InterPro" id="IPR023797">
    <property type="entry name" value="RNA3'_phos_cyclase_dom"/>
</dbReference>
<dbReference type="Gene3D" id="3.30.360.20">
    <property type="entry name" value="RNA 3'-terminal phosphate cyclase, insert domain"/>
    <property type="match status" value="1"/>
</dbReference>
<dbReference type="Proteomes" id="UP001516023">
    <property type="component" value="Unassembled WGS sequence"/>
</dbReference>
<dbReference type="InterPro" id="IPR000228">
    <property type="entry name" value="RNA3'_term_phos_cyc"/>
</dbReference>
<keyword evidence="4" id="KW-1185">Reference proteome</keyword>
<dbReference type="Pfam" id="PF01137">
    <property type="entry name" value="RTC"/>
    <property type="match status" value="1"/>
</dbReference>
<name>A0ABD3QBA5_9STRA</name>
<dbReference type="EMBL" id="JABMIG020000055">
    <property type="protein sequence ID" value="KAL3797362.1"/>
    <property type="molecule type" value="Genomic_DNA"/>
</dbReference>
<proteinExistence type="predicted"/>
<evidence type="ECO:0000259" key="1">
    <source>
        <dbReference type="Pfam" id="PF01137"/>
    </source>
</evidence>
<sequence length="476" mass="51656">MDQQNSEDHVEIDGSYKEGGGQILRNAITYAALLRKPVTITNIRANRPNKQGVRPQHLSGMKLAVDIYGGGGTLIGAEVGSTRVSYVPCYRDKEYVDSCSAPKKARRDDGKAYLKKIVADTGTAGSVALLLQTSFLPALVASMTLGHSIQLELRGGTNAENAPQIDYVSSVLLPFINGYYQGAEHNRNVLDIEIVKRGYYPKGGGIIHAFVSPPNIRRIPSSVYAKKTTFPPIQLTECRPVSSLRLLAFHAGNCPAWIPQKMVDGALKVLKRACNENPIFCKRFCYTNEASAQSSAASIIDNADVVISHETNCIGSGSGIMIIAYPSPMTNSMEEDKMMHLPLAASALGNRKTPPLQSGMNAANELIDCITSGGCVDRWLQDQLIPFMALADSNTKNGITRSEILVGELTLHTQTAIAVAEWMTKCKFEVEKIADGDSVENNTQAEGKCKQNYYGETGLISGKHIIRCEGIGYNYS</sequence>
<comment type="caution">
    <text evidence="3">The sequence shown here is derived from an EMBL/GenBank/DDBJ whole genome shotgun (WGS) entry which is preliminary data.</text>
</comment>
<dbReference type="InterPro" id="IPR020719">
    <property type="entry name" value="RNA3'_term_phos_cycl-like_CS"/>
</dbReference>
<dbReference type="AlphaFoldDB" id="A0ABD3QBA5"/>
<dbReference type="Gene3D" id="3.65.10.20">
    <property type="entry name" value="RNA 3'-terminal phosphate cyclase domain"/>
    <property type="match status" value="1"/>
</dbReference>
<feature type="domain" description="RNA 3'-terminal phosphate cyclase insert" evidence="2">
    <location>
        <begin position="241"/>
        <end position="370"/>
    </location>
</feature>
<evidence type="ECO:0008006" key="5">
    <source>
        <dbReference type="Google" id="ProtNLM"/>
    </source>
</evidence>
<evidence type="ECO:0000313" key="3">
    <source>
        <dbReference type="EMBL" id="KAL3797362.1"/>
    </source>
</evidence>
<dbReference type="InterPro" id="IPR037136">
    <property type="entry name" value="RNA3'_phos_cyclase_dom_sf"/>
</dbReference>
<protein>
    <recommendedName>
        <fullName evidence="5">RNA 3'-terminal-phosphate cyclase (ATP)</fullName>
    </recommendedName>
</protein>
<dbReference type="InterPro" id="IPR013792">
    <property type="entry name" value="RNA3'P_cycl/enolpyr_Trfase_a/b"/>
</dbReference>
<accession>A0ABD3QBA5</accession>
<organism evidence="3 4">
    <name type="scientific">Cyclotella cryptica</name>
    <dbReference type="NCBI Taxonomy" id="29204"/>
    <lineage>
        <taxon>Eukaryota</taxon>
        <taxon>Sar</taxon>
        <taxon>Stramenopiles</taxon>
        <taxon>Ochrophyta</taxon>
        <taxon>Bacillariophyta</taxon>
        <taxon>Coscinodiscophyceae</taxon>
        <taxon>Thalassiosirophycidae</taxon>
        <taxon>Stephanodiscales</taxon>
        <taxon>Stephanodiscaceae</taxon>
        <taxon>Cyclotella</taxon>
    </lineage>
</organism>
<gene>
    <name evidence="3" type="ORF">HJC23_010488</name>
</gene>
<evidence type="ECO:0000259" key="2">
    <source>
        <dbReference type="Pfam" id="PF05189"/>
    </source>
</evidence>
<evidence type="ECO:0000313" key="4">
    <source>
        <dbReference type="Proteomes" id="UP001516023"/>
    </source>
</evidence>
<reference evidence="3 4" key="1">
    <citation type="journal article" date="2020" name="G3 (Bethesda)">
        <title>Improved Reference Genome for Cyclotella cryptica CCMP332, a Model for Cell Wall Morphogenesis, Salinity Adaptation, and Lipid Production in Diatoms (Bacillariophyta).</title>
        <authorList>
            <person name="Roberts W.R."/>
            <person name="Downey K.M."/>
            <person name="Ruck E.C."/>
            <person name="Traller J.C."/>
            <person name="Alverson A.J."/>
        </authorList>
    </citation>
    <scope>NUCLEOTIDE SEQUENCE [LARGE SCALE GENOMIC DNA]</scope>
    <source>
        <strain evidence="3 4">CCMP332</strain>
    </source>
</reference>
<dbReference type="InterPro" id="IPR013791">
    <property type="entry name" value="RNA3'-term_phos_cycl_insert"/>
</dbReference>